<gene>
    <name evidence="2" type="ORF">H2200_010195</name>
</gene>
<dbReference type="AlphaFoldDB" id="A0AA38X2C5"/>
<sequence>MSAETRTASAMIHQDANGAPHPEASIMTVVASAEVESFSIQELDMASTEDNGVAYDIADIIDVHVAHADEPMLEKTNASPIQPLYSPISDGILTLNDDTDIGLDAYDDFPVIEPPTPLHFFARDSDGYSVGEALEEWKITKYTRPDLTLEQFLKELAEACGDDVPHGLVQHIQSLRAVGNVMQELASVVNNPTSASQAALTNPSINTESPLSSSKAKEAGEKVASKISYHLDDFPAADEDMPKHFTLKDICEQLPNHVYGTWLDAFIQYFWTAGQIYSFFTDETKELLKKKASTGNSKQVINYLQKRISARWKELGKEGVRKLVARKKIRSSPINAKGEETYGISDPLGLGLNDRAPARNYKRGPKTKA</sequence>
<evidence type="ECO:0000313" key="3">
    <source>
        <dbReference type="Proteomes" id="UP001172673"/>
    </source>
</evidence>
<feature type="region of interest" description="Disordered" evidence="1">
    <location>
        <begin position="336"/>
        <end position="369"/>
    </location>
</feature>
<dbReference type="EMBL" id="JAPDRK010000016">
    <property type="protein sequence ID" value="KAJ9605538.1"/>
    <property type="molecule type" value="Genomic_DNA"/>
</dbReference>
<dbReference type="Proteomes" id="UP001172673">
    <property type="component" value="Unassembled WGS sequence"/>
</dbReference>
<protein>
    <submittedName>
        <fullName evidence="2">Uncharacterized protein</fullName>
    </submittedName>
</protein>
<feature type="compositionally biased region" description="Polar residues" evidence="1">
    <location>
        <begin position="197"/>
        <end position="214"/>
    </location>
</feature>
<keyword evidence="3" id="KW-1185">Reference proteome</keyword>
<accession>A0AA38X2C5</accession>
<evidence type="ECO:0000313" key="2">
    <source>
        <dbReference type="EMBL" id="KAJ9605538.1"/>
    </source>
</evidence>
<evidence type="ECO:0000256" key="1">
    <source>
        <dbReference type="SAM" id="MobiDB-lite"/>
    </source>
</evidence>
<proteinExistence type="predicted"/>
<feature type="compositionally biased region" description="Basic residues" evidence="1">
    <location>
        <begin position="360"/>
        <end position="369"/>
    </location>
</feature>
<organism evidence="2 3">
    <name type="scientific">Cladophialophora chaetospira</name>
    <dbReference type="NCBI Taxonomy" id="386627"/>
    <lineage>
        <taxon>Eukaryota</taxon>
        <taxon>Fungi</taxon>
        <taxon>Dikarya</taxon>
        <taxon>Ascomycota</taxon>
        <taxon>Pezizomycotina</taxon>
        <taxon>Eurotiomycetes</taxon>
        <taxon>Chaetothyriomycetidae</taxon>
        <taxon>Chaetothyriales</taxon>
        <taxon>Herpotrichiellaceae</taxon>
        <taxon>Cladophialophora</taxon>
    </lineage>
</organism>
<comment type="caution">
    <text evidence="2">The sequence shown here is derived from an EMBL/GenBank/DDBJ whole genome shotgun (WGS) entry which is preliminary data.</text>
</comment>
<reference evidence="2" key="1">
    <citation type="submission" date="2022-10" db="EMBL/GenBank/DDBJ databases">
        <title>Culturing micro-colonial fungi from biological soil crusts in the Mojave desert and describing Neophaeococcomyces mojavensis, and introducing the new genera and species Taxawa tesnikishii.</title>
        <authorList>
            <person name="Kurbessoian T."/>
            <person name="Stajich J.E."/>
        </authorList>
    </citation>
    <scope>NUCLEOTIDE SEQUENCE</scope>
    <source>
        <strain evidence="2">TK_41</strain>
    </source>
</reference>
<feature type="region of interest" description="Disordered" evidence="1">
    <location>
        <begin position="197"/>
        <end position="217"/>
    </location>
</feature>
<name>A0AA38X2C5_9EURO</name>